<sequence>MTVRMLILKGKHCRNRRTLDGKLFLTYGIFLICSLQDSLSGRNKNSVDEVKNENEEN</sequence>
<gene>
    <name evidence="1" type="ORF">NEZAVI_LOCUS1931</name>
</gene>
<accession>A0A9P0GWV6</accession>
<reference evidence="1" key="1">
    <citation type="submission" date="2022-01" db="EMBL/GenBank/DDBJ databases">
        <authorList>
            <person name="King R."/>
        </authorList>
    </citation>
    <scope>NUCLEOTIDE SEQUENCE</scope>
</reference>
<evidence type="ECO:0000313" key="2">
    <source>
        <dbReference type="Proteomes" id="UP001152798"/>
    </source>
</evidence>
<evidence type="ECO:0000313" key="1">
    <source>
        <dbReference type="EMBL" id="CAH1390794.1"/>
    </source>
</evidence>
<organism evidence="1 2">
    <name type="scientific">Nezara viridula</name>
    <name type="common">Southern green stink bug</name>
    <name type="synonym">Cimex viridulus</name>
    <dbReference type="NCBI Taxonomy" id="85310"/>
    <lineage>
        <taxon>Eukaryota</taxon>
        <taxon>Metazoa</taxon>
        <taxon>Ecdysozoa</taxon>
        <taxon>Arthropoda</taxon>
        <taxon>Hexapoda</taxon>
        <taxon>Insecta</taxon>
        <taxon>Pterygota</taxon>
        <taxon>Neoptera</taxon>
        <taxon>Paraneoptera</taxon>
        <taxon>Hemiptera</taxon>
        <taxon>Heteroptera</taxon>
        <taxon>Panheteroptera</taxon>
        <taxon>Pentatomomorpha</taxon>
        <taxon>Pentatomoidea</taxon>
        <taxon>Pentatomidae</taxon>
        <taxon>Pentatominae</taxon>
        <taxon>Nezara</taxon>
    </lineage>
</organism>
<name>A0A9P0GWV6_NEZVI</name>
<dbReference type="Proteomes" id="UP001152798">
    <property type="component" value="Chromosome 1"/>
</dbReference>
<dbReference type="EMBL" id="OV725077">
    <property type="protein sequence ID" value="CAH1390794.1"/>
    <property type="molecule type" value="Genomic_DNA"/>
</dbReference>
<proteinExistence type="predicted"/>
<dbReference type="AlphaFoldDB" id="A0A9P0GWV6"/>
<keyword evidence="2" id="KW-1185">Reference proteome</keyword>
<protein>
    <submittedName>
        <fullName evidence="1">Uncharacterized protein</fullName>
    </submittedName>
</protein>